<dbReference type="SMART" id="SM00343">
    <property type="entry name" value="ZnF_C2HC"/>
    <property type="match status" value="1"/>
</dbReference>
<dbReference type="PANTHER" id="PTHR47184">
    <property type="entry name" value="PHOSPHATIDYLINOSITOL 3-AND 4-KINASE FAMILY PROTEIN-RELATED"/>
    <property type="match status" value="1"/>
</dbReference>
<keyword evidence="1" id="KW-0863">Zinc-finger</keyword>
<sequence>MLKRTADVESVTLLYTADPDASSEPSAYQTSSDEFNIAWIRGGHPILNVGDLSVEGLYSSELDDSLESSWAWVLNLKDEIYSMAYHGVGLVAAVGDGVKNLKVGTPATIMTFGSYTKFAMLRFVKSREIPSLITFNNNSISQFSFITDRSNFIISYNNHLNMTTLAEHMKVAGAENRPLMLDKTMYNSWQSRMLLYIKGKKNGRMMLESIENVLLVYPTIEENGLPPDMYSLVNHCQAAKDICDRVNLLMKGTKLSYQERECKLYNEFDKFTSQVQVNTKFLNALQPEWSKFVTDVKLAKNLNTTNYDQLYAYLSQHEGHANEARLLRERYLDPLALVANHQTQSHSAHTSSSTTIPTSIPDPTQSYTITRLVVPSFLLGDDPIACLTKAMAFMSTVMASRFPSTNNQLKTSSNPRKQTTIQDGRVTVQQVQGRQGQSFVGTRNKGNATSFKGNNAAGQARVVKCYNCQGEGHMARQCTQPKRPRNSAWFKEKMLLVQAHESGQELDKEQLEFLADLGILDGQAIQTTIP</sequence>
<gene>
    <name evidence="3" type="ORF">Tco_0730400</name>
</gene>
<dbReference type="Gene3D" id="4.10.60.10">
    <property type="entry name" value="Zinc finger, CCHC-type"/>
    <property type="match status" value="1"/>
</dbReference>
<name>A0ABQ4YRP5_9ASTR</name>
<evidence type="ECO:0000259" key="2">
    <source>
        <dbReference type="PROSITE" id="PS50158"/>
    </source>
</evidence>
<dbReference type="EMBL" id="BQNB010010677">
    <property type="protein sequence ID" value="GJS80519.1"/>
    <property type="molecule type" value="Genomic_DNA"/>
</dbReference>
<accession>A0ABQ4YRP5</accession>
<dbReference type="InterPro" id="IPR001878">
    <property type="entry name" value="Znf_CCHC"/>
</dbReference>
<proteinExistence type="predicted"/>
<evidence type="ECO:0000313" key="3">
    <source>
        <dbReference type="EMBL" id="GJS80519.1"/>
    </source>
</evidence>
<protein>
    <submittedName>
        <fullName evidence="3">Retrovirus-related pol polyprotein from transposon TNT 1-94</fullName>
    </submittedName>
</protein>
<evidence type="ECO:0000313" key="4">
    <source>
        <dbReference type="Proteomes" id="UP001151760"/>
    </source>
</evidence>
<feature type="domain" description="CCHC-type" evidence="2">
    <location>
        <begin position="464"/>
        <end position="480"/>
    </location>
</feature>
<comment type="caution">
    <text evidence="3">The sequence shown here is derived from an EMBL/GenBank/DDBJ whole genome shotgun (WGS) entry which is preliminary data.</text>
</comment>
<reference evidence="3" key="2">
    <citation type="submission" date="2022-01" db="EMBL/GenBank/DDBJ databases">
        <authorList>
            <person name="Yamashiro T."/>
            <person name="Shiraishi A."/>
            <person name="Satake H."/>
            <person name="Nakayama K."/>
        </authorList>
    </citation>
    <scope>NUCLEOTIDE SEQUENCE</scope>
</reference>
<reference evidence="3" key="1">
    <citation type="journal article" date="2022" name="Int. J. Mol. Sci.">
        <title>Draft Genome of Tanacetum Coccineum: Genomic Comparison of Closely Related Tanacetum-Family Plants.</title>
        <authorList>
            <person name="Yamashiro T."/>
            <person name="Shiraishi A."/>
            <person name="Nakayama K."/>
            <person name="Satake H."/>
        </authorList>
    </citation>
    <scope>NUCLEOTIDE SEQUENCE</scope>
</reference>
<dbReference type="PROSITE" id="PS50158">
    <property type="entry name" value="ZF_CCHC"/>
    <property type="match status" value="1"/>
</dbReference>
<keyword evidence="4" id="KW-1185">Reference proteome</keyword>
<keyword evidence="1" id="KW-0862">Zinc</keyword>
<keyword evidence="1" id="KW-0479">Metal-binding</keyword>
<organism evidence="3 4">
    <name type="scientific">Tanacetum coccineum</name>
    <dbReference type="NCBI Taxonomy" id="301880"/>
    <lineage>
        <taxon>Eukaryota</taxon>
        <taxon>Viridiplantae</taxon>
        <taxon>Streptophyta</taxon>
        <taxon>Embryophyta</taxon>
        <taxon>Tracheophyta</taxon>
        <taxon>Spermatophyta</taxon>
        <taxon>Magnoliopsida</taxon>
        <taxon>eudicotyledons</taxon>
        <taxon>Gunneridae</taxon>
        <taxon>Pentapetalae</taxon>
        <taxon>asterids</taxon>
        <taxon>campanulids</taxon>
        <taxon>Asterales</taxon>
        <taxon>Asteraceae</taxon>
        <taxon>Asteroideae</taxon>
        <taxon>Anthemideae</taxon>
        <taxon>Anthemidinae</taxon>
        <taxon>Tanacetum</taxon>
    </lineage>
</organism>
<dbReference type="PANTHER" id="PTHR47184:SF2">
    <property type="entry name" value="SYMPLEKIN"/>
    <property type="match status" value="1"/>
</dbReference>
<dbReference type="Pfam" id="PF00098">
    <property type="entry name" value="zf-CCHC"/>
    <property type="match status" value="1"/>
</dbReference>
<evidence type="ECO:0000256" key="1">
    <source>
        <dbReference type="PROSITE-ProRule" id="PRU00047"/>
    </source>
</evidence>
<dbReference type="Proteomes" id="UP001151760">
    <property type="component" value="Unassembled WGS sequence"/>
</dbReference>
<dbReference type="InterPro" id="IPR036875">
    <property type="entry name" value="Znf_CCHC_sf"/>
</dbReference>
<dbReference type="SUPFAM" id="SSF57756">
    <property type="entry name" value="Retrovirus zinc finger-like domains"/>
    <property type="match status" value="1"/>
</dbReference>